<dbReference type="GO" id="GO:0030280">
    <property type="term" value="F:structural constituent of skin epidermis"/>
    <property type="evidence" value="ECO:0007669"/>
    <property type="project" value="TreeGrafter"/>
</dbReference>
<dbReference type="GO" id="GO:0045109">
    <property type="term" value="P:intermediate filament organization"/>
    <property type="evidence" value="ECO:0007669"/>
    <property type="project" value="TreeGrafter"/>
</dbReference>
<keyword evidence="2" id="KW-0403">Intermediate filament</keyword>
<dbReference type="Gene3D" id="1.20.5.170">
    <property type="match status" value="1"/>
</dbReference>
<keyword evidence="1" id="KW-0416">Keratin</keyword>
<dbReference type="Gene3D" id="1.20.5.500">
    <property type="entry name" value="Single helix bin"/>
    <property type="match status" value="1"/>
</dbReference>
<evidence type="ECO:0000313" key="7">
    <source>
        <dbReference type="RefSeq" id="XP_030618985.1"/>
    </source>
</evidence>
<feature type="domain" description="IF rod" evidence="5">
    <location>
        <begin position="1"/>
        <end position="242"/>
    </location>
</feature>
<dbReference type="PANTHER" id="PTHR45616:SF52">
    <property type="entry name" value="KERATIN, TYPE II CUTICULAR HB3"/>
    <property type="match status" value="1"/>
</dbReference>
<dbReference type="GO" id="GO:0005615">
    <property type="term" value="C:extracellular space"/>
    <property type="evidence" value="ECO:0007669"/>
    <property type="project" value="TreeGrafter"/>
</dbReference>
<dbReference type="RefSeq" id="XP_030618985.1">
    <property type="nucleotide sequence ID" value="XM_030763125.1"/>
</dbReference>
<organism evidence="6 7">
    <name type="scientific">Delphinapterus leucas</name>
    <name type="common">Beluga whale</name>
    <dbReference type="NCBI Taxonomy" id="9749"/>
    <lineage>
        <taxon>Eukaryota</taxon>
        <taxon>Metazoa</taxon>
        <taxon>Chordata</taxon>
        <taxon>Craniata</taxon>
        <taxon>Vertebrata</taxon>
        <taxon>Euteleostomi</taxon>
        <taxon>Mammalia</taxon>
        <taxon>Eutheria</taxon>
        <taxon>Laurasiatheria</taxon>
        <taxon>Artiodactyla</taxon>
        <taxon>Whippomorpha</taxon>
        <taxon>Cetacea</taxon>
        <taxon>Odontoceti</taxon>
        <taxon>Monodontidae</taxon>
        <taxon>Delphinapterus</taxon>
    </lineage>
</organism>
<evidence type="ECO:0000256" key="4">
    <source>
        <dbReference type="SAM" id="Coils"/>
    </source>
</evidence>
<dbReference type="Pfam" id="PF00038">
    <property type="entry name" value="Filament"/>
    <property type="match status" value="1"/>
</dbReference>
<proteinExistence type="predicted"/>
<sequence length="242" mass="27090">MYFKWGKRVELRTSGLRSGQWEPQKVLEQVVDCGHLQKSDLEANAEALTQEIDFLQQLSKEVRVLHAHISGTSVIVKVDNSRDLNMDCIVAEIKAQYDDMASRSWAEAESWYSPQCEEIKATVIQPGETLRYTKEEINEQGDLSQTPGQSVGEKATSNFRQNSKLEAAVPEAEQQGEAALNDARCKLAGLEEALQKAKQDMACLLKEYQEVMNSKLAWTSRSPPTGACWRARGRGCLRALVL</sequence>
<dbReference type="SUPFAM" id="SSF64593">
    <property type="entry name" value="Intermediate filament protein, coiled coil region"/>
    <property type="match status" value="1"/>
</dbReference>
<dbReference type="FunFam" id="1.20.5.500:FF:000001">
    <property type="entry name" value="Type II keratin 23"/>
    <property type="match status" value="1"/>
</dbReference>
<dbReference type="GO" id="GO:0031424">
    <property type="term" value="P:keratinization"/>
    <property type="evidence" value="ECO:0007669"/>
    <property type="project" value="TreeGrafter"/>
</dbReference>
<evidence type="ECO:0000259" key="5">
    <source>
        <dbReference type="PROSITE" id="PS51842"/>
    </source>
</evidence>
<dbReference type="AlphaFoldDB" id="A0A7F8KE33"/>
<dbReference type="PROSITE" id="PS51842">
    <property type="entry name" value="IF_ROD_2"/>
    <property type="match status" value="1"/>
</dbReference>
<gene>
    <name evidence="7" type="primary">LOC111173716</name>
</gene>
<accession>A0A7F8KE33</accession>
<dbReference type="SMART" id="SM01391">
    <property type="entry name" value="Filament"/>
    <property type="match status" value="1"/>
</dbReference>
<dbReference type="InParanoid" id="A0A7F8KE33"/>
<evidence type="ECO:0000313" key="6">
    <source>
        <dbReference type="Proteomes" id="UP000248483"/>
    </source>
</evidence>
<dbReference type="InterPro" id="IPR039008">
    <property type="entry name" value="IF_rod_dom"/>
</dbReference>
<dbReference type="GO" id="GO:0045095">
    <property type="term" value="C:keratin filament"/>
    <property type="evidence" value="ECO:0007669"/>
    <property type="project" value="TreeGrafter"/>
</dbReference>
<dbReference type="KEGG" id="dle:111173716"/>
<reference evidence="7" key="1">
    <citation type="submission" date="2025-08" db="UniProtKB">
        <authorList>
            <consortium name="RefSeq"/>
        </authorList>
    </citation>
    <scope>IDENTIFICATION</scope>
    <source>
        <tissue evidence="7">Blood</tissue>
    </source>
</reference>
<protein>
    <submittedName>
        <fullName evidence="7">LOW QUALITY PROTEIN: putative keratin-87 protein</fullName>
    </submittedName>
</protein>
<keyword evidence="3 4" id="KW-0175">Coiled coil</keyword>
<evidence type="ECO:0000256" key="1">
    <source>
        <dbReference type="ARBA" id="ARBA00022744"/>
    </source>
</evidence>
<name>A0A7F8KE33_DELLE</name>
<evidence type="ECO:0000256" key="3">
    <source>
        <dbReference type="ARBA" id="ARBA00023054"/>
    </source>
</evidence>
<evidence type="ECO:0000256" key="2">
    <source>
        <dbReference type="ARBA" id="ARBA00022754"/>
    </source>
</evidence>
<feature type="coiled-coil region" evidence="4">
    <location>
        <begin position="180"/>
        <end position="214"/>
    </location>
</feature>
<dbReference type="Proteomes" id="UP000248483">
    <property type="component" value="Unplaced"/>
</dbReference>
<keyword evidence="6" id="KW-1185">Reference proteome</keyword>
<dbReference type="PANTHER" id="PTHR45616">
    <property type="entry name" value="GATA-TYPE DOMAIN-CONTAINING PROTEIN"/>
    <property type="match status" value="1"/>
</dbReference>
<dbReference type="Gene3D" id="1.20.5.1160">
    <property type="entry name" value="Vasodilator-stimulated phosphoprotein"/>
    <property type="match status" value="1"/>
</dbReference>
<dbReference type="GeneID" id="111173716"/>